<dbReference type="OrthoDB" id="2129491at2759"/>
<feature type="compositionally biased region" description="Low complexity" evidence="1">
    <location>
        <begin position="260"/>
        <end position="269"/>
    </location>
</feature>
<dbReference type="Pfam" id="PF21936">
    <property type="entry name" value="Pcf11_C"/>
    <property type="match status" value="1"/>
</dbReference>
<evidence type="ECO:0000256" key="1">
    <source>
        <dbReference type="SAM" id="MobiDB-lite"/>
    </source>
</evidence>
<accession>A5E597</accession>
<dbReference type="GO" id="GO:0031124">
    <property type="term" value="P:mRNA 3'-end processing"/>
    <property type="evidence" value="ECO:0007669"/>
    <property type="project" value="InterPro"/>
</dbReference>
<feature type="region of interest" description="Disordered" evidence="1">
    <location>
        <begin position="487"/>
        <end position="523"/>
    </location>
</feature>
<dbReference type="Pfam" id="PF04818">
    <property type="entry name" value="CID"/>
    <property type="match status" value="1"/>
</dbReference>
<evidence type="ECO:0000313" key="4">
    <source>
        <dbReference type="Proteomes" id="UP000001996"/>
    </source>
</evidence>
<name>A5E597_LODEL</name>
<evidence type="ECO:0000313" key="3">
    <source>
        <dbReference type="EMBL" id="EDK46605.1"/>
    </source>
</evidence>
<dbReference type="eggNOG" id="KOG2071">
    <property type="taxonomic scope" value="Eukaryota"/>
</dbReference>
<dbReference type="SMART" id="SM00582">
    <property type="entry name" value="RPR"/>
    <property type="match status" value="1"/>
</dbReference>
<dbReference type="InterPro" id="IPR054127">
    <property type="entry name" value="Pcf11_C"/>
</dbReference>
<dbReference type="STRING" id="379508.A5E597"/>
<dbReference type="InterPro" id="IPR006569">
    <property type="entry name" value="CID_dom"/>
</dbReference>
<dbReference type="GeneID" id="5231249"/>
<dbReference type="GO" id="GO:0005849">
    <property type="term" value="C:mRNA cleavage factor complex"/>
    <property type="evidence" value="ECO:0007669"/>
    <property type="project" value="InterPro"/>
</dbReference>
<dbReference type="Pfam" id="PF11526">
    <property type="entry name" value="Pfc11_Clp1_ID"/>
    <property type="match status" value="1"/>
</dbReference>
<dbReference type="VEuPathDB" id="FungiDB:LELG_04786"/>
<dbReference type="InterPro" id="IPR021605">
    <property type="entry name" value="Pcf11_Clp1-ID"/>
</dbReference>
<dbReference type="InterPro" id="IPR045154">
    <property type="entry name" value="PCF11-like"/>
</dbReference>
<dbReference type="EMBL" id="CH981530">
    <property type="protein sequence ID" value="EDK46605.1"/>
    <property type="molecule type" value="Genomic_DNA"/>
</dbReference>
<reference evidence="3 4" key="1">
    <citation type="journal article" date="2009" name="Nature">
        <title>Evolution of pathogenicity and sexual reproduction in eight Candida genomes.</title>
        <authorList>
            <person name="Butler G."/>
            <person name="Rasmussen M.D."/>
            <person name="Lin M.F."/>
            <person name="Santos M.A."/>
            <person name="Sakthikumar S."/>
            <person name="Munro C.A."/>
            <person name="Rheinbay E."/>
            <person name="Grabherr M."/>
            <person name="Forche A."/>
            <person name="Reedy J.L."/>
            <person name="Agrafioti I."/>
            <person name="Arnaud M.B."/>
            <person name="Bates S."/>
            <person name="Brown A.J."/>
            <person name="Brunke S."/>
            <person name="Costanzo M.C."/>
            <person name="Fitzpatrick D.A."/>
            <person name="de Groot P.W."/>
            <person name="Harris D."/>
            <person name="Hoyer L.L."/>
            <person name="Hube B."/>
            <person name="Klis F.M."/>
            <person name="Kodira C."/>
            <person name="Lennard N."/>
            <person name="Logue M.E."/>
            <person name="Martin R."/>
            <person name="Neiman A.M."/>
            <person name="Nikolaou E."/>
            <person name="Quail M.A."/>
            <person name="Quinn J."/>
            <person name="Santos M.C."/>
            <person name="Schmitzberger F.F."/>
            <person name="Sherlock G."/>
            <person name="Shah P."/>
            <person name="Silverstein K.A."/>
            <person name="Skrzypek M.S."/>
            <person name="Soll D."/>
            <person name="Staggs R."/>
            <person name="Stansfield I."/>
            <person name="Stumpf M.P."/>
            <person name="Sudbery P.E."/>
            <person name="Srikantha T."/>
            <person name="Zeng Q."/>
            <person name="Berman J."/>
            <person name="Berriman M."/>
            <person name="Heitman J."/>
            <person name="Gow N.A."/>
            <person name="Lorenz M.C."/>
            <person name="Birren B.W."/>
            <person name="Kellis M."/>
            <person name="Cuomo C.A."/>
        </authorList>
    </citation>
    <scope>NUCLEOTIDE SEQUENCE [LARGE SCALE GENOMIC DNA]</scope>
    <source>
        <strain evidence="4">ATCC 11503 / BCRC 21390 / CBS 2605 / JCM 1781 / NBRC 1676 / NRRL YB-4239</strain>
    </source>
</reference>
<protein>
    <recommendedName>
        <fullName evidence="2">CID domain-containing protein</fullName>
    </recommendedName>
</protein>
<organism evidence="3 4">
    <name type="scientific">Lodderomyces elongisporus (strain ATCC 11503 / CBS 2605 / JCM 1781 / NBRC 1676 / NRRL YB-4239)</name>
    <name type="common">Yeast</name>
    <name type="synonym">Saccharomyces elongisporus</name>
    <dbReference type="NCBI Taxonomy" id="379508"/>
    <lineage>
        <taxon>Eukaryota</taxon>
        <taxon>Fungi</taxon>
        <taxon>Dikarya</taxon>
        <taxon>Ascomycota</taxon>
        <taxon>Saccharomycotina</taxon>
        <taxon>Pichiomycetes</taxon>
        <taxon>Debaryomycetaceae</taxon>
        <taxon>Candida/Lodderomyces clade</taxon>
        <taxon>Lodderomyces</taxon>
    </lineage>
</organism>
<keyword evidence="4" id="KW-1185">Reference proteome</keyword>
<dbReference type="PANTHER" id="PTHR15921:SF3">
    <property type="entry name" value="PRE-MRNA CLEAVAGE COMPLEX 2 PROTEIN PCF11"/>
    <property type="match status" value="1"/>
</dbReference>
<dbReference type="InterPro" id="IPR047415">
    <property type="entry name" value="Pcf11_CID"/>
</dbReference>
<dbReference type="GO" id="GO:0005737">
    <property type="term" value="C:cytoplasm"/>
    <property type="evidence" value="ECO:0007669"/>
    <property type="project" value="TreeGrafter"/>
</dbReference>
<proteinExistence type="predicted"/>
<dbReference type="SUPFAM" id="SSF48464">
    <property type="entry name" value="ENTH/VHS domain"/>
    <property type="match status" value="1"/>
</dbReference>
<feature type="domain" description="CID" evidence="2">
    <location>
        <begin position="1"/>
        <end position="137"/>
    </location>
</feature>
<feature type="region of interest" description="Disordered" evidence="1">
    <location>
        <begin position="260"/>
        <end position="285"/>
    </location>
</feature>
<dbReference type="PANTHER" id="PTHR15921">
    <property type="entry name" value="PRE-MRNA CLEAVAGE COMPLEX II"/>
    <property type="match status" value="1"/>
</dbReference>
<dbReference type="GO" id="GO:0003729">
    <property type="term" value="F:mRNA binding"/>
    <property type="evidence" value="ECO:0007669"/>
    <property type="project" value="InterPro"/>
</dbReference>
<dbReference type="AlphaFoldDB" id="A5E597"/>
<dbReference type="KEGG" id="lel:PVL30_005520"/>
<dbReference type="InParanoid" id="A5E597"/>
<dbReference type="FunCoup" id="A5E597">
    <property type="interactions" value="488"/>
</dbReference>
<dbReference type="OMA" id="ARSDFAN"/>
<dbReference type="GO" id="GO:0006369">
    <property type="term" value="P:termination of RNA polymerase II transcription"/>
    <property type="evidence" value="ECO:0007669"/>
    <property type="project" value="InterPro"/>
</dbReference>
<dbReference type="Gene3D" id="1.25.40.90">
    <property type="match status" value="1"/>
</dbReference>
<sequence>MTDVLTEYKRRLSELTFNSQPIITELTQKAKLHLELADQIMDLITERIHNTIPEQKLFALYVLDDICKVVGNPYNILIGDEIYDIFIHVFQMNNDVIREKMVRLFNTWKVSTLRNTKILIFPKDQLNKIDQFLKKAGYPKKRAIDNTNLQLQQQQQQQQQQQKQQQQQQQFTVPVVGLPPKPGVSIQQSLINDIDQLIPVFERQISNGGHNDPKLPDRLKALNRLKILLGSKEMKPAELEAIKSHIVNIQIQTSQAQAQAQLQAQSQPQTPTPVPVTPATTPQPKINPAIRLFQELIFSGLVAKDQEPIPGSKPVYTLMFPEVKYSAKQSPLGENDNLEDILLQSSSIQRSEYEKLKFVELMSVMKKTSTFSTTTTNNNNNNINNNNNNINNNISGTGDLQHFINSNKPTSSLTSLLYGAKPSKCSICGKRFTVDVDGTTKKRLHLDWHFRMNKKQSVKGGNIQSRNWFLDDYDWVQFDEDSLSEYASVNNSNGNNKNNNSNSDTGFNSNKSGISGPQLASNGAAGSFQSSTYVVVPPNDTNMNNRCLICREQVRAKYNDEIGEWVWNECIRQPGEKNGRRIVHVSCYNDRKRAADADLNANVKREKY</sequence>
<gene>
    <name evidence="3" type="ORF">LELG_04786</name>
</gene>
<evidence type="ECO:0000259" key="2">
    <source>
        <dbReference type="PROSITE" id="PS51391"/>
    </source>
</evidence>
<dbReference type="GO" id="GO:0000993">
    <property type="term" value="F:RNA polymerase II complex binding"/>
    <property type="evidence" value="ECO:0007669"/>
    <property type="project" value="InterPro"/>
</dbReference>
<feature type="compositionally biased region" description="Low complexity" evidence="1">
    <location>
        <begin position="488"/>
        <end position="510"/>
    </location>
</feature>
<dbReference type="InterPro" id="IPR008942">
    <property type="entry name" value="ENTH_VHS"/>
</dbReference>
<dbReference type="HOGENOM" id="CLU_015606_0_0_1"/>
<dbReference type="Proteomes" id="UP000001996">
    <property type="component" value="Unassembled WGS sequence"/>
</dbReference>
<feature type="compositionally biased region" description="Polar residues" evidence="1">
    <location>
        <begin position="511"/>
        <end position="521"/>
    </location>
</feature>
<dbReference type="CDD" id="cd16982">
    <property type="entry name" value="CID_Pcf11"/>
    <property type="match status" value="1"/>
</dbReference>
<dbReference type="PROSITE" id="PS51391">
    <property type="entry name" value="CID"/>
    <property type="match status" value="1"/>
</dbReference>